<accession>A0A182SFD6</accession>
<dbReference type="AlphaFoldDB" id="A0A182SFD6"/>
<dbReference type="InterPro" id="IPR036236">
    <property type="entry name" value="Znf_C2H2_sf"/>
</dbReference>
<evidence type="ECO:0000259" key="1">
    <source>
        <dbReference type="PROSITE" id="PS00028"/>
    </source>
</evidence>
<dbReference type="EnsemblMetazoa" id="AMAM005695-RA">
    <property type="protein sequence ID" value="AMAM005695-PA"/>
    <property type="gene ID" value="AMAM005695"/>
</dbReference>
<dbReference type="SUPFAM" id="SSF57667">
    <property type="entry name" value="beta-beta-alpha zinc fingers"/>
    <property type="match status" value="1"/>
</dbReference>
<evidence type="ECO:0000313" key="3">
    <source>
        <dbReference type="Proteomes" id="UP000075901"/>
    </source>
</evidence>
<reference evidence="3" key="1">
    <citation type="submission" date="2013-09" db="EMBL/GenBank/DDBJ databases">
        <title>The Genome Sequence of Anopheles maculatus species B.</title>
        <authorList>
            <consortium name="The Broad Institute Genomics Platform"/>
            <person name="Neafsey D.E."/>
            <person name="Besansky N."/>
            <person name="Howell P."/>
            <person name="Walton C."/>
            <person name="Young S.K."/>
            <person name="Zeng Q."/>
            <person name="Gargeya S."/>
            <person name="Fitzgerald M."/>
            <person name="Haas B."/>
            <person name="Abouelleil A."/>
            <person name="Allen A.W."/>
            <person name="Alvarado L."/>
            <person name="Arachchi H.M."/>
            <person name="Berlin A.M."/>
            <person name="Chapman S.B."/>
            <person name="Gainer-Dewar J."/>
            <person name="Goldberg J."/>
            <person name="Griggs A."/>
            <person name="Gujja S."/>
            <person name="Hansen M."/>
            <person name="Howarth C."/>
            <person name="Imamovic A."/>
            <person name="Ireland A."/>
            <person name="Larimer J."/>
            <person name="McCowan C."/>
            <person name="Murphy C."/>
            <person name="Pearson M."/>
            <person name="Poon T.W."/>
            <person name="Priest M."/>
            <person name="Roberts A."/>
            <person name="Saif S."/>
            <person name="Shea T."/>
            <person name="Sisk P."/>
            <person name="Sykes S."/>
            <person name="Wortman J."/>
            <person name="Nusbaum C."/>
            <person name="Birren B."/>
        </authorList>
    </citation>
    <scope>NUCLEOTIDE SEQUENCE [LARGE SCALE GENOMIC DNA]</scope>
    <source>
        <strain evidence="3">maculatus3</strain>
    </source>
</reference>
<reference evidence="2" key="2">
    <citation type="submission" date="2020-05" db="UniProtKB">
        <authorList>
            <consortium name="EnsemblMetazoa"/>
        </authorList>
    </citation>
    <scope>IDENTIFICATION</scope>
    <source>
        <strain evidence="2">maculatus3</strain>
    </source>
</reference>
<dbReference type="VEuPathDB" id="VectorBase:AMAM005695"/>
<dbReference type="PROSITE" id="PS00028">
    <property type="entry name" value="ZINC_FINGER_C2H2_1"/>
    <property type="match status" value="1"/>
</dbReference>
<name>A0A182SFD6_9DIPT</name>
<dbReference type="Gene3D" id="3.30.160.60">
    <property type="entry name" value="Classic Zinc Finger"/>
    <property type="match status" value="1"/>
</dbReference>
<protein>
    <recommendedName>
        <fullName evidence="1">C2H2-type domain-containing protein</fullName>
    </recommendedName>
</protein>
<dbReference type="InterPro" id="IPR013087">
    <property type="entry name" value="Znf_C2H2_type"/>
</dbReference>
<keyword evidence="3" id="KW-1185">Reference proteome</keyword>
<organism evidence="2 3">
    <name type="scientific">Anopheles maculatus</name>
    <dbReference type="NCBI Taxonomy" id="74869"/>
    <lineage>
        <taxon>Eukaryota</taxon>
        <taxon>Metazoa</taxon>
        <taxon>Ecdysozoa</taxon>
        <taxon>Arthropoda</taxon>
        <taxon>Hexapoda</taxon>
        <taxon>Insecta</taxon>
        <taxon>Pterygota</taxon>
        <taxon>Neoptera</taxon>
        <taxon>Endopterygota</taxon>
        <taxon>Diptera</taxon>
        <taxon>Nematocera</taxon>
        <taxon>Culicoidea</taxon>
        <taxon>Culicidae</taxon>
        <taxon>Anophelinae</taxon>
        <taxon>Anopheles</taxon>
        <taxon>Anopheles maculatus group</taxon>
    </lineage>
</organism>
<feature type="domain" description="C2H2-type" evidence="1">
    <location>
        <begin position="24"/>
        <end position="45"/>
    </location>
</feature>
<sequence length="125" mass="14625">MRFFSNFQLKVHMRTHTKSFPYVCSVCKKIFRYRHMAKDHIVKDHGIDTTLQKQWIIQYPEPDPEEVEVVNGEKTTVRYNIQRLEDPDEDCEIGESSATTAITRTDQSKLKQERAHGKILIGGKM</sequence>
<evidence type="ECO:0000313" key="2">
    <source>
        <dbReference type="EnsemblMetazoa" id="AMAM005695-PA"/>
    </source>
</evidence>
<dbReference type="Proteomes" id="UP000075901">
    <property type="component" value="Unassembled WGS sequence"/>
</dbReference>
<proteinExistence type="predicted"/>